<sequence>MNTVTVLECNRSPLMDPAPLSEIYRDLGDKVAEETICRALEDLAIRLNRLQDIRAIAEFDELTRQANRMAAVAQGIGLTEVSTAARHVAVCAQQKNGVALEATLCRLERGFDLAISQVWDFRDF</sequence>
<accession>A0A1I4DXI5</accession>
<proteinExistence type="predicted"/>
<dbReference type="SUPFAM" id="SSF47226">
    <property type="entry name" value="Histidine-containing phosphotransfer domain, HPT domain"/>
    <property type="match status" value="1"/>
</dbReference>
<reference evidence="1 2" key="1">
    <citation type="submission" date="2016-10" db="EMBL/GenBank/DDBJ databases">
        <authorList>
            <person name="de Groot N.N."/>
        </authorList>
    </citation>
    <scope>NUCLEOTIDE SEQUENCE [LARGE SCALE GENOMIC DNA]</scope>
    <source>
        <strain evidence="1 2">DSM 16199</strain>
    </source>
</reference>
<dbReference type="GeneID" id="97892050"/>
<dbReference type="GO" id="GO:0000160">
    <property type="term" value="P:phosphorelay signal transduction system"/>
    <property type="evidence" value="ECO:0007669"/>
    <property type="project" value="InterPro"/>
</dbReference>
<dbReference type="InterPro" id="IPR036641">
    <property type="entry name" value="HPT_dom_sf"/>
</dbReference>
<dbReference type="RefSeq" id="WP_139222588.1">
    <property type="nucleotide sequence ID" value="NZ_CAXIDI010000001.1"/>
</dbReference>
<evidence type="ECO:0008006" key="3">
    <source>
        <dbReference type="Google" id="ProtNLM"/>
    </source>
</evidence>
<name>A0A1I4DXI5_9RHOB</name>
<dbReference type="AlphaFoldDB" id="A0A1I4DXI5"/>
<gene>
    <name evidence="1" type="ORF">SAMN04488004_105125</name>
</gene>
<dbReference type="Proteomes" id="UP000199550">
    <property type="component" value="Unassembled WGS sequence"/>
</dbReference>
<evidence type="ECO:0000313" key="2">
    <source>
        <dbReference type="Proteomes" id="UP000199550"/>
    </source>
</evidence>
<dbReference type="Gene3D" id="1.20.120.160">
    <property type="entry name" value="HPT domain"/>
    <property type="match status" value="1"/>
</dbReference>
<keyword evidence="2" id="KW-1185">Reference proteome</keyword>
<organism evidence="1 2">
    <name type="scientific">Loktanella salsilacus</name>
    <dbReference type="NCBI Taxonomy" id="195913"/>
    <lineage>
        <taxon>Bacteria</taxon>
        <taxon>Pseudomonadati</taxon>
        <taxon>Pseudomonadota</taxon>
        <taxon>Alphaproteobacteria</taxon>
        <taxon>Rhodobacterales</taxon>
        <taxon>Roseobacteraceae</taxon>
        <taxon>Loktanella</taxon>
    </lineage>
</organism>
<evidence type="ECO:0000313" key="1">
    <source>
        <dbReference type="EMBL" id="SFK97723.1"/>
    </source>
</evidence>
<protein>
    <recommendedName>
        <fullName evidence="3">Hpt domain-containing protein</fullName>
    </recommendedName>
</protein>
<dbReference type="EMBL" id="FOTF01000005">
    <property type="protein sequence ID" value="SFK97723.1"/>
    <property type="molecule type" value="Genomic_DNA"/>
</dbReference>
<dbReference type="OrthoDB" id="7873775at2"/>
<dbReference type="STRING" id="195913.SAMN04488004_105125"/>